<dbReference type="AlphaFoldDB" id="A0A9P6ZL38"/>
<name>A0A9P6ZL38_9AGAM</name>
<evidence type="ECO:0000313" key="3">
    <source>
        <dbReference type="Proteomes" id="UP000714275"/>
    </source>
</evidence>
<comment type="caution">
    <text evidence="2">The sequence shown here is derived from an EMBL/GenBank/DDBJ whole genome shotgun (WGS) entry which is preliminary data.</text>
</comment>
<organism evidence="2 3">
    <name type="scientific">Suillus placidus</name>
    <dbReference type="NCBI Taxonomy" id="48579"/>
    <lineage>
        <taxon>Eukaryota</taxon>
        <taxon>Fungi</taxon>
        <taxon>Dikarya</taxon>
        <taxon>Basidiomycota</taxon>
        <taxon>Agaricomycotina</taxon>
        <taxon>Agaricomycetes</taxon>
        <taxon>Agaricomycetidae</taxon>
        <taxon>Boletales</taxon>
        <taxon>Suillineae</taxon>
        <taxon>Suillaceae</taxon>
        <taxon>Suillus</taxon>
    </lineage>
</organism>
<protein>
    <submittedName>
        <fullName evidence="2">Uncharacterized protein</fullName>
    </submittedName>
</protein>
<accession>A0A9P6ZL38</accession>
<gene>
    <name evidence="2" type="ORF">EV702DRAFT_1203275</name>
</gene>
<keyword evidence="3" id="KW-1185">Reference proteome</keyword>
<evidence type="ECO:0000256" key="1">
    <source>
        <dbReference type="SAM" id="MobiDB-lite"/>
    </source>
</evidence>
<proteinExistence type="predicted"/>
<sequence>MSLCLNAASTEQADRHSGHTNAGMGGRNAQLEKIGILLEAPSQNHLMVVPPPYSSLATMNPNTSHIDVSTMEPLQPLNPSFHQTGGIFGFTMHVPNAPPDPDINNPYAAVGRKVAVRQAHKTITGPSAANPVAPLTGFLDQNINPALWDVDMV</sequence>
<feature type="region of interest" description="Disordered" evidence="1">
    <location>
        <begin position="1"/>
        <end position="26"/>
    </location>
</feature>
<evidence type="ECO:0000313" key="2">
    <source>
        <dbReference type="EMBL" id="KAG1768435.1"/>
    </source>
</evidence>
<reference evidence="2" key="1">
    <citation type="journal article" date="2020" name="New Phytol.">
        <title>Comparative genomics reveals dynamic genome evolution in host specialist ectomycorrhizal fungi.</title>
        <authorList>
            <person name="Lofgren L.A."/>
            <person name="Nguyen N.H."/>
            <person name="Vilgalys R."/>
            <person name="Ruytinx J."/>
            <person name="Liao H.L."/>
            <person name="Branco S."/>
            <person name="Kuo A."/>
            <person name="LaButti K."/>
            <person name="Lipzen A."/>
            <person name="Andreopoulos W."/>
            <person name="Pangilinan J."/>
            <person name="Riley R."/>
            <person name="Hundley H."/>
            <person name="Na H."/>
            <person name="Barry K."/>
            <person name="Grigoriev I.V."/>
            <person name="Stajich J.E."/>
            <person name="Kennedy P.G."/>
        </authorList>
    </citation>
    <scope>NUCLEOTIDE SEQUENCE</scope>
    <source>
        <strain evidence="2">DOB743</strain>
    </source>
</reference>
<dbReference type="EMBL" id="JABBWD010000079">
    <property type="protein sequence ID" value="KAG1768435.1"/>
    <property type="molecule type" value="Genomic_DNA"/>
</dbReference>
<dbReference type="OrthoDB" id="2692946at2759"/>
<dbReference type="Proteomes" id="UP000714275">
    <property type="component" value="Unassembled WGS sequence"/>
</dbReference>